<dbReference type="Proteomes" id="UP000480548">
    <property type="component" value="Unassembled WGS sequence"/>
</dbReference>
<proteinExistence type="predicted"/>
<comment type="caution">
    <text evidence="1">The sequence shown here is derived from an EMBL/GenBank/DDBJ whole genome shotgun (WGS) entry which is preliminary data.</text>
</comment>
<evidence type="ECO:0000313" key="2">
    <source>
        <dbReference type="Proteomes" id="UP000480548"/>
    </source>
</evidence>
<accession>A0A7C8JNL0</accession>
<reference evidence="1 2" key="1">
    <citation type="submission" date="2019-06" db="EMBL/GenBank/DDBJ databases">
        <authorList>
            <person name="Palmer J.M."/>
        </authorList>
    </citation>
    <scope>NUCLEOTIDE SEQUENCE [LARGE SCALE GENOMIC DNA]</scope>
    <source>
        <strain evidence="1 2">TWF703</strain>
    </source>
</reference>
<dbReference type="AlphaFoldDB" id="A0A7C8JNL0"/>
<sequence length="95" mass="10301">MAEQESDNSSANNLVQSGWGGRALAKSGVIKLQRAKSGVEPATTKLTLVWIRGETVLQHPICTPPPKEASCQDDHGFRLRAVDADHPKTLRILEA</sequence>
<protein>
    <submittedName>
        <fullName evidence="1">Uncharacterized protein</fullName>
    </submittedName>
</protein>
<organism evidence="1 2">
    <name type="scientific">Orbilia oligospora</name>
    <name type="common">Nematode-trapping fungus</name>
    <name type="synonym">Arthrobotrys oligospora</name>
    <dbReference type="NCBI Taxonomy" id="2813651"/>
    <lineage>
        <taxon>Eukaryota</taxon>
        <taxon>Fungi</taxon>
        <taxon>Dikarya</taxon>
        <taxon>Ascomycota</taxon>
        <taxon>Pezizomycotina</taxon>
        <taxon>Orbiliomycetes</taxon>
        <taxon>Orbiliales</taxon>
        <taxon>Orbiliaceae</taxon>
        <taxon>Orbilia</taxon>
    </lineage>
</organism>
<evidence type="ECO:0000313" key="1">
    <source>
        <dbReference type="EMBL" id="KAF3123012.1"/>
    </source>
</evidence>
<name>A0A7C8JNL0_ORBOL</name>
<gene>
    <name evidence="1" type="ORF">TWF703_001030</name>
</gene>
<dbReference type="EMBL" id="WIQZ01000114">
    <property type="protein sequence ID" value="KAF3123012.1"/>
    <property type="molecule type" value="Genomic_DNA"/>
</dbReference>